<dbReference type="Proteomes" id="UP000266693">
    <property type="component" value="Unassembled WGS sequence"/>
</dbReference>
<dbReference type="GO" id="GO:0046872">
    <property type="term" value="F:metal ion binding"/>
    <property type="evidence" value="ECO:0007669"/>
    <property type="project" value="InterPro"/>
</dbReference>
<dbReference type="Gene3D" id="1.20.58.1000">
    <property type="entry name" value="Metal-sensitive repressor, helix protomer"/>
    <property type="match status" value="1"/>
</dbReference>
<dbReference type="InterPro" id="IPR003735">
    <property type="entry name" value="Metal_Tscrpt_repr"/>
</dbReference>
<dbReference type="PANTHER" id="PTHR33677">
    <property type="entry name" value="TRANSCRIPTIONAL REPRESSOR FRMR-RELATED"/>
    <property type="match status" value="1"/>
</dbReference>
<dbReference type="InterPro" id="IPR038390">
    <property type="entry name" value="Metal_Tscrpt_repr_sf"/>
</dbReference>
<dbReference type="Pfam" id="PF02583">
    <property type="entry name" value="Trns_repr_metal"/>
    <property type="match status" value="1"/>
</dbReference>
<accession>A0A396RQ52</accession>
<dbReference type="GO" id="GO:0003677">
    <property type="term" value="F:DNA binding"/>
    <property type="evidence" value="ECO:0007669"/>
    <property type="project" value="InterPro"/>
</dbReference>
<sequence>MPVRDEERRKAKVNRFNRIAGQVRGIAQMVEDDRYCIDILQQVQAVRAALARAEAEVLRDHAGSCVAGAIAAGDAAEQRAKVDELVQLFVKSSR</sequence>
<comment type="similarity">
    <text evidence="1">Belongs to the FrmR/RcnR family.</text>
</comment>
<dbReference type="GO" id="GO:0045892">
    <property type="term" value="P:negative regulation of DNA-templated transcription"/>
    <property type="evidence" value="ECO:0007669"/>
    <property type="project" value="UniProtKB-ARBA"/>
</dbReference>
<dbReference type="OrthoDB" id="9811244at2"/>
<name>A0A396RQ52_9SPHN</name>
<dbReference type="PANTHER" id="PTHR33677:SF3">
    <property type="entry name" value="COPPER-SENSING TRANSCRIPTIONAL REPRESSOR RICR"/>
    <property type="match status" value="1"/>
</dbReference>
<comment type="caution">
    <text evidence="2">The sequence shown here is derived from an EMBL/GenBank/DDBJ whole genome shotgun (WGS) entry which is preliminary data.</text>
</comment>
<keyword evidence="3" id="KW-1185">Reference proteome</keyword>
<proteinExistence type="inferred from homology"/>
<evidence type="ECO:0000256" key="1">
    <source>
        <dbReference type="ARBA" id="ARBA00005260"/>
    </source>
</evidence>
<protein>
    <submittedName>
        <fullName evidence="2">Transcriptional regulator</fullName>
    </submittedName>
</protein>
<organism evidence="2 3">
    <name type="scientific">Sphingomonas gilva</name>
    <dbReference type="NCBI Taxonomy" id="2305907"/>
    <lineage>
        <taxon>Bacteria</taxon>
        <taxon>Pseudomonadati</taxon>
        <taxon>Pseudomonadota</taxon>
        <taxon>Alphaproteobacteria</taxon>
        <taxon>Sphingomonadales</taxon>
        <taxon>Sphingomonadaceae</taxon>
        <taxon>Sphingomonas</taxon>
    </lineage>
</organism>
<dbReference type="RefSeq" id="WP_118862204.1">
    <property type="nucleotide sequence ID" value="NZ_QWLV01000001.1"/>
</dbReference>
<evidence type="ECO:0000313" key="2">
    <source>
        <dbReference type="EMBL" id="RHW18697.1"/>
    </source>
</evidence>
<reference evidence="2 3" key="1">
    <citation type="submission" date="2018-08" db="EMBL/GenBank/DDBJ databases">
        <title>The multiple taxonomic identification of Sphingomonas gilva.</title>
        <authorList>
            <person name="Zhu D."/>
            <person name="Zheng S."/>
        </authorList>
    </citation>
    <scope>NUCLEOTIDE SEQUENCE [LARGE SCALE GENOMIC DNA]</scope>
    <source>
        <strain evidence="2 3">ZDH117</strain>
    </source>
</reference>
<gene>
    <name evidence="2" type="ORF">D1610_00560</name>
</gene>
<dbReference type="AlphaFoldDB" id="A0A396RQ52"/>
<dbReference type="EMBL" id="QWLV01000001">
    <property type="protein sequence ID" value="RHW18697.1"/>
    <property type="molecule type" value="Genomic_DNA"/>
</dbReference>
<evidence type="ECO:0000313" key="3">
    <source>
        <dbReference type="Proteomes" id="UP000266693"/>
    </source>
</evidence>
<dbReference type="CDD" id="cd10148">
    <property type="entry name" value="CsoR-like_DUF156"/>
    <property type="match status" value="1"/>
</dbReference>